<name>A0A8B8GK98_9HEMI</name>
<evidence type="ECO:0000259" key="4">
    <source>
        <dbReference type="PROSITE" id="PS51673"/>
    </source>
</evidence>
<feature type="compositionally biased region" description="Acidic residues" evidence="3">
    <location>
        <begin position="116"/>
        <end position="127"/>
    </location>
</feature>
<dbReference type="Pfam" id="PF12901">
    <property type="entry name" value="SUZ-C"/>
    <property type="match status" value="1"/>
</dbReference>
<feature type="domain" description="SUZ" evidence="4">
    <location>
        <begin position="49"/>
        <end position="117"/>
    </location>
</feature>
<keyword evidence="6" id="KW-1185">Reference proteome</keyword>
<dbReference type="PANTHER" id="PTHR31796">
    <property type="entry name" value="SUZ DOMAIN-CONTAINING PROTEIN 1"/>
    <property type="match status" value="1"/>
</dbReference>
<dbReference type="PROSITE" id="PS51673">
    <property type="entry name" value="SUZ"/>
    <property type="match status" value="1"/>
</dbReference>
<proteinExistence type="inferred from homology"/>
<dbReference type="InterPro" id="IPR039228">
    <property type="entry name" value="SZRD1"/>
</dbReference>
<reference evidence="7" key="1">
    <citation type="submission" date="2025-08" db="UniProtKB">
        <authorList>
            <consortium name="RefSeq"/>
        </authorList>
    </citation>
    <scope>IDENTIFICATION</scope>
    <source>
        <tissue evidence="7">Whole body</tissue>
    </source>
</reference>
<feature type="region of interest" description="Disordered" evidence="3">
    <location>
        <begin position="152"/>
        <end position="171"/>
    </location>
</feature>
<dbReference type="OrthoDB" id="5373615at2759"/>
<accession>A0A8B8GK98</accession>
<dbReference type="PANTHER" id="PTHR31796:SF2">
    <property type="entry name" value="SUZ DOMAIN-CONTAINING PROTEIN 1"/>
    <property type="match status" value="1"/>
</dbReference>
<dbReference type="RefSeq" id="XP_025422882.1">
    <property type="nucleotide sequence ID" value="XM_025567097.1"/>
</dbReference>
<dbReference type="Pfam" id="PF12752">
    <property type="entry name" value="SUZ"/>
    <property type="match status" value="1"/>
</dbReference>
<dbReference type="InterPro" id="IPR024771">
    <property type="entry name" value="SUZ"/>
</dbReference>
<dbReference type="GeneID" id="112692421"/>
<feature type="domain" description="SUZ-C" evidence="5">
    <location>
        <begin position="116"/>
        <end position="171"/>
    </location>
</feature>
<evidence type="ECO:0000259" key="5">
    <source>
        <dbReference type="PROSITE" id="PS51938"/>
    </source>
</evidence>
<organism evidence="6 7">
    <name type="scientific">Sipha flava</name>
    <name type="common">yellow sugarcane aphid</name>
    <dbReference type="NCBI Taxonomy" id="143950"/>
    <lineage>
        <taxon>Eukaryota</taxon>
        <taxon>Metazoa</taxon>
        <taxon>Ecdysozoa</taxon>
        <taxon>Arthropoda</taxon>
        <taxon>Hexapoda</taxon>
        <taxon>Insecta</taxon>
        <taxon>Pterygota</taxon>
        <taxon>Neoptera</taxon>
        <taxon>Paraneoptera</taxon>
        <taxon>Hemiptera</taxon>
        <taxon>Sternorrhyncha</taxon>
        <taxon>Aphidomorpha</taxon>
        <taxon>Aphidoidea</taxon>
        <taxon>Aphididae</taxon>
        <taxon>Sipha</taxon>
    </lineage>
</organism>
<feature type="region of interest" description="Disordered" evidence="3">
    <location>
        <begin position="115"/>
        <end position="135"/>
    </location>
</feature>
<evidence type="ECO:0000313" key="6">
    <source>
        <dbReference type="Proteomes" id="UP000694846"/>
    </source>
</evidence>
<sequence>MYNIMAACDSGTEPYESWEALDDPSVLNTQIKKMQLASANKNENNSNVVILPPGLQLTYSHQQMTIPQQPTVKILKRPQKNNSANENADKPKVQVKSLEQRKQEYAEARLRIMGEEREEDLNADDEGASSSGSSKFEVLRQSIVRTAVAVEDNVIRQPRGPDNTKGFNHRS</sequence>
<dbReference type="Proteomes" id="UP000694846">
    <property type="component" value="Unplaced"/>
</dbReference>
<dbReference type="PROSITE" id="PS51938">
    <property type="entry name" value="SUZ_C"/>
    <property type="match status" value="1"/>
</dbReference>
<evidence type="ECO:0000256" key="1">
    <source>
        <dbReference type="ARBA" id="ARBA00007124"/>
    </source>
</evidence>
<evidence type="ECO:0000313" key="7">
    <source>
        <dbReference type="RefSeq" id="XP_025422882.1"/>
    </source>
</evidence>
<dbReference type="AlphaFoldDB" id="A0A8B8GK98"/>
<evidence type="ECO:0000256" key="2">
    <source>
        <dbReference type="ARBA" id="ARBA00044802"/>
    </source>
</evidence>
<dbReference type="InterPro" id="IPR024642">
    <property type="entry name" value="SUZ-C"/>
</dbReference>
<evidence type="ECO:0000256" key="3">
    <source>
        <dbReference type="SAM" id="MobiDB-lite"/>
    </source>
</evidence>
<gene>
    <name evidence="7" type="primary">LOC112692421</name>
</gene>
<comment type="similarity">
    <text evidence="1">Belongs to the SZRD1 family.</text>
</comment>
<protein>
    <recommendedName>
        <fullName evidence="2">SUZ RNA-binding domain-containing</fullName>
    </recommendedName>
</protein>
<feature type="region of interest" description="Disordered" evidence="3">
    <location>
        <begin position="76"/>
        <end position="101"/>
    </location>
</feature>
<feature type="compositionally biased region" description="Basic and acidic residues" evidence="3">
    <location>
        <begin position="87"/>
        <end position="101"/>
    </location>
</feature>